<evidence type="ECO:0000313" key="1">
    <source>
        <dbReference type="EMBL" id="MFD0963134.1"/>
    </source>
</evidence>
<comment type="caution">
    <text evidence="1">The sequence shown here is derived from an EMBL/GenBank/DDBJ whole genome shotgun (WGS) entry which is preliminary data.</text>
</comment>
<dbReference type="InterPro" id="IPR038056">
    <property type="entry name" value="YjbR-like_sf"/>
</dbReference>
<dbReference type="Gene3D" id="3.90.1150.30">
    <property type="match status" value="1"/>
</dbReference>
<dbReference type="Proteomes" id="UP001596997">
    <property type="component" value="Unassembled WGS sequence"/>
</dbReference>
<accession>A0ABW3HZY2</accession>
<proteinExistence type="predicted"/>
<dbReference type="PANTHER" id="PTHR35145">
    <property type="entry name" value="CYTOPLASMIC PROTEIN-RELATED"/>
    <property type="match status" value="1"/>
</dbReference>
<dbReference type="InterPro" id="IPR007351">
    <property type="entry name" value="YjbR"/>
</dbReference>
<dbReference type="SUPFAM" id="SSF142906">
    <property type="entry name" value="YjbR-like"/>
    <property type="match status" value="1"/>
</dbReference>
<dbReference type="Pfam" id="PF04237">
    <property type="entry name" value="YjbR"/>
    <property type="match status" value="1"/>
</dbReference>
<dbReference type="InterPro" id="IPR058532">
    <property type="entry name" value="YjbR/MT2646/Rv2570-like"/>
</dbReference>
<keyword evidence="2" id="KW-1185">Reference proteome</keyword>
<protein>
    <submittedName>
        <fullName evidence="1">MmcQ/YjbR family DNA-binding protein</fullName>
    </submittedName>
</protein>
<dbReference type="RefSeq" id="WP_377713535.1">
    <property type="nucleotide sequence ID" value="NZ_JBHTJM010000005.1"/>
</dbReference>
<dbReference type="GO" id="GO:0003677">
    <property type="term" value="F:DNA binding"/>
    <property type="evidence" value="ECO:0007669"/>
    <property type="project" value="UniProtKB-KW"/>
</dbReference>
<sequence>MNIESYREYCLSKAHTTESFPFDEDVLVFKVANKMFALTSLKKWEEGDTSVNLKCDPDWALELRGQYEQSIIPGYHMSKVHWNTVNITNGELSEDFIKELIDHSYHLVVKSLTKKLQRELGFIE</sequence>
<keyword evidence="1" id="KW-0238">DNA-binding</keyword>
<gene>
    <name evidence="1" type="ORF">ACFQ1O_03840</name>
</gene>
<dbReference type="PANTHER" id="PTHR35145:SF1">
    <property type="entry name" value="CYTOPLASMIC PROTEIN"/>
    <property type="match status" value="1"/>
</dbReference>
<organism evidence="1 2">
    <name type="scientific">Pseudofulvibacter geojedonensis</name>
    <dbReference type="NCBI Taxonomy" id="1123758"/>
    <lineage>
        <taxon>Bacteria</taxon>
        <taxon>Pseudomonadati</taxon>
        <taxon>Bacteroidota</taxon>
        <taxon>Flavobacteriia</taxon>
        <taxon>Flavobacteriales</taxon>
        <taxon>Flavobacteriaceae</taxon>
        <taxon>Pseudofulvibacter</taxon>
    </lineage>
</organism>
<name>A0ABW3HZY2_9FLAO</name>
<evidence type="ECO:0000313" key="2">
    <source>
        <dbReference type="Proteomes" id="UP001596997"/>
    </source>
</evidence>
<reference evidence="2" key="1">
    <citation type="journal article" date="2019" name="Int. J. Syst. Evol. Microbiol.">
        <title>The Global Catalogue of Microorganisms (GCM) 10K type strain sequencing project: providing services to taxonomists for standard genome sequencing and annotation.</title>
        <authorList>
            <consortium name="The Broad Institute Genomics Platform"/>
            <consortium name="The Broad Institute Genome Sequencing Center for Infectious Disease"/>
            <person name="Wu L."/>
            <person name="Ma J."/>
        </authorList>
    </citation>
    <scope>NUCLEOTIDE SEQUENCE [LARGE SCALE GENOMIC DNA]</scope>
    <source>
        <strain evidence="2">CCUG 62114</strain>
    </source>
</reference>
<dbReference type="EMBL" id="JBHTJM010000005">
    <property type="protein sequence ID" value="MFD0963134.1"/>
    <property type="molecule type" value="Genomic_DNA"/>
</dbReference>